<reference evidence="2" key="1">
    <citation type="journal article" date="2018" name="Genome Biol.">
        <title>SKESA: strategic k-mer extension for scrupulous assemblies.</title>
        <authorList>
            <person name="Souvorov A."/>
            <person name="Agarwala R."/>
            <person name="Lipman D.J."/>
        </authorList>
    </citation>
    <scope>NUCLEOTIDE SEQUENCE</scope>
    <source>
        <strain evidence="1">IVB 5560</strain>
        <strain evidence="2">SGSC 2188</strain>
    </source>
</reference>
<protein>
    <submittedName>
        <fullName evidence="2">Uncharacterized protein</fullName>
    </submittedName>
</protein>
<comment type="caution">
    <text evidence="2">The sequence shown here is derived from an EMBL/GenBank/DDBJ whole genome shotgun (WGS) entry which is preliminary data.</text>
</comment>
<dbReference type="EMBL" id="DAANIL010000068">
    <property type="protein sequence ID" value="HAD0013960.1"/>
    <property type="molecule type" value="Genomic_DNA"/>
</dbReference>
<dbReference type="EMBL" id="DAAMGX010000015">
    <property type="protein sequence ID" value="HAC6618598.1"/>
    <property type="molecule type" value="Genomic_DNA"/>
</dbReference>
<evidence type="ECO:0000313" key="3">
    <source>
        <dbReference type="EMBL" id="HAE6937822.1"/>
    </source>
</evidence>
<sequence>MDANMKINSNDKIESTEDWNAVTNKIQFIYHSLGKKYFKQHIDIYRIVLGKVGLTASLAVLMAKHKAGIPRCVCLTSGEGKCPTPVKTVRSSMS</sequence>
<organism evidence="2">
    <name type="scientific">Salmonella typhimurium</name>
    <dbReference type="NCBI Taxonomy" id="90371"/>
    <lineage>
        <taxon>Bacteria</taxon>
        <taxon>Pseudomonadati</taxon>
        <taxon>Pseudomonadota</taxon>
        <taxon>Gammaproteobacteria</taxon>
        <taxon>Enterobacterales</taxon>
        <taxon>Enterobacteriaceae</taxon>
        <taxon>Salmonella</taxon>
    </lineage>
</organism>
<name>A0A707PHE2_SALTM</name>
<dbReference type="AlphaFoldDB" id="A0A707PHE2"/>
<evidence type="ECO:0000313" key="1">
    <source>
        <dbReference type="EMBL" id="HAC6618598.1"/>
    </source>
</evidence>
<proteinExistence type="predicted"/>
<evidence type="ECO:0000313" key="2">
    <source>
        <dbReference type="EMBL" id="HAD0013960.1"/>
    </source>
</evidence>
<reference evidence="2" key="2">
    <citation type="submission" date="2019-08" db="EMBL/GenBank/DDBJ databases">
        <authorList>
            <consortium name="NCBI Pathogen Detection Project"/>
        </authorList>
    </citation>
    <scope>NUCLEOTIDE SEQUENCE</scope>
    <source>
        <strain evidence="1">IVB 5560</strain>
        <strain evidence="2">SGSC 2188</strain>
    </source>
</reference>
<dbReference type="EMBL" id="DAASTF010000024">
    <property type="protein sequence ID" value="HAE6937822.1"/>
    <property type="molecule type" value="Genomic_DNA"/>
</dbReference>
<dbReference type="RefSeq" id="WP_202837863.1">
    <property type="nucleotide sequence ID" value="NZ_JAETZK010000002.1"/>
</dbReference>
<accession>A0A707PHE2</accession>
<gene>
    <name evidence="1" type="ORF">G0C34_19820</name>
    <name evidence="2" type="ORF">G0L40_19105</name>
    <name evidence="3" type="ORF">GNC95_004162</name>
</gene>